<comment type="caution">
    <text evidence="2">The sequence shown here is derived from an EMBL/GenBank/DDBJ whole genome shotgun (WGS) entry which is preliminary data.</text>
</comment>
<dbReference type="EMBL" id="DSAY01000006">
    <property type="protein sequence ID" value="HDP14222.1"/>
    <property type="molecule type" value="Genomic_DNA"/>
</dbReference>
<evidence type="ECO:0000313" key="2">
    <source>
        <dbReference type="EMBL" id="HDP14222.1"/>
    </source>
</evidence>
<name>A0A7C1CBU7_9CREN</name>
<organism evidence="2">
    <name type="scientific">Thermofilum adornatum</name>
    <dbReference type="NCBI Taxonomy" id="1365176"/>
    <lineage>
        <taxon>Archaea</taxon>
        <taxon>Thermoproteota</taxon>
        <taxon>Thermoprotei</taxon>
        <taxon>Thermofilales</taxon>
        <taxon>Thermofilaceae</taxon>
        <taxon>Thermofilum</taxon>
    </lineage>
</organism>
<dbReference type="Pfam" id="PF18480">
    <property type="entry name" value="DUF5615"/>
    <property type="match status" value="1"/>
</dbReference>
<dbReference type="InterPro" id="IPR041049">
    <property type="entry name" value="DUF5615"/>
</dbReference>
<accession>A0A7C1CBU7</accession>
<proteinExistence type="predicted"/>
<reference evidence="2" key="1">
    <citation type="journal article" date="2020" name="mSystems">
        <title>Genome- and Community-Level Interaction Insights into Carbon Utilization and Element Cycling Functions of Hydrothermarchaeota in Hydrothermal Sediment.</title>
        <authorList>
            <person name="Zhou Z."/>
            <person name="Liu Y."/>
            <person name="Xu W."/>
            <person name="Pan J."/>
            <person name="Luo Z.H."/>
            <person name="Li M."/>
        </authorList>
    </citation>
    <scope>NUCLEOTIDE SEQUENCE [LARGE SCALE GENOMIC DNA]</scope>
    <source>
        <strain evidence="2">SpSt-116</strain>
    </source>
</reference>
<gene>
    <name evidence="2" type="ORF">ENN26_00395</name>
</gene>
<dbReference type="AlphaFoldDB" id="A0A7C1CBU7"/>
<sequence length="118" mass="13527">MTKFLADENVPLKAVKALKRKDLDIVSVIELSPGLKDKEVLNLANKEERIIVTFDKDFGELVVRERAKVKGLILLRFILKSPQQVAEKIWQVSESEIPLENNLLVVREHTIRVIKLKS</sequence>
<evidence type="ECO:0000259" key="1">
    <source>
        <dbReference type="Pfam" id="PF18480"/>
    </source>
</evidence>
<feature type="domain" description="DUF5615" evidence="1">
    <location>
        <begin position="3"/>
        <end position="107"/>
    </location>
</feature>
<protein>
    <recommendedName>
        <fullName evidence="1">DUF5615 domain-containing protein</fullName>
    </recommendedName>
</protein>